<protein>
    <submittedName>
        <fullName evidence="2">Predicted transposase YdaD</fullName>
    </submittedName>
</protein>
<gene>
    <name evidence="2" type="ORF">BECKDK2373B_GA0170837_109914</name>
</gene>
<feature type="domain" description="DUF4351" evidence="1">
    <location>
        <begin position="250"/>
        <end position="301"/>
    </location>
</feature>
<dbReference type="PANTHER" id="PTHR34613">
    <property type="entry name" value="SLL0800 PROTEIN"/>
    <property type="match status" value="1"/>
</dbReference>
<dbReference type="InterPro" id="IPR025587">
    <property type="entry name" value="DUF4351"/>
</dbReference>
<name>A0A450T4F6_9GAMM</name>
<organism evidence="2">
    <name type="scientific">Candidatus Kentrum sp. DK</name>
    <dbReference type="NCBI Taxonomy" id="2126562"/>
    <lineage>
        <taxon>Bacteria</taxon>
        <taxon>Pseudomonadati</taxon>
        <taxon>Pseudomonadota</taxon>
        <taxon>Gammaproteobacteria</taxon>
        <taxon>Candidatus Kentrum</taxon>
    </lineage>
</organism>
<sequence>MSDKDIVSKETIRRLAVDLATYLLELPIDPDSLEVLATEHQRVEDRRADLVVKLRNRDGEPFVLHVEIQSSNDNTMPIRMIRYMSDILLAHPGLPLHQYVIYMGANAPTMPDGIDGPGIRYRYGLVDMRTVDCRHLLEKDTPDALILAILCDFGERDPQSVVNHIVTRLRTLLGDDTKRLREYIHMLHILSGNRHDLTGQIEEAEKMLTQVEVERMPFYRLGMEKGLERGVEQGFERGIEQGIGRGIELGRGEGEAVFFLRLLHHKFGPLSPERERQIRSAGSEALALWGERVLGAKTLDEVFL</sequence>
<reference evidence="2" key="1">
    <citation type="submission" date="2019-02" db="EMBL/GenBank/DDBJ databases">
        <authorList>
            <person name="Gruber-Vodicka R. H."/>
            <person name="Seah K. B. B."/>
        </authorList>
    </citation>
    <scope>NUCLEOTIDE SEQUENCE</scope>
    <source>
        <strain evidence="2">BECK_DK47</strain>
    </source>
</reference>
<dbReference type="PANTHER" id="PTHR34613:SF1">
    <property type="entry name" value="SLL6017 PROTEIN"/>
    <property type="match status" value="1"/>
</dbReference>
<dbReference type="AlphaFoldDB" id="A0A450T4F6"/>
<dbReference type="EMBL" id="CAADEX010000099">
    <property type="protein sequence ID" value="VFJ61219.1"/>
    <property type="molecule type" value="Genomic_DNA"/>
</dbReference>
<proteinExistence type="predicted"/>
<evidence type="ECO:0000313" key="2">
    <source>
        <dbReference type="EMBL" id="VFJ61219.1"/>
    </source>
</evidence>
<evidence type="ECO:0000259" key="1">
    <source>
        <dbReference type="Pfam" id="PF14261"/>
    </source>
</evidence>
<dbReference type="Pfam" id="PF14261">
    <property type="entry name" value="DUF4351"/>
    <property type="match status" value="1"/>
</dbReference>
<accession>A0A450T4F6</accession>